<feature type="compositionally biased region" description="Basic residues" evidence="6">
    <location>
        <begin position="242"/>
        <end position="256"/>
    </location>
</feature>
<evidence type="ECO:0000313" key="8">
    <source>
        <dbReference type="EMBL" id="CAH1797060.1"/>
    </source>
</evidence>
<feature type="compositionally biased region" description="Basic and acidic residues" evidence="6">
    <location>
        <begin position="113"/>
        <end position="123"/>
    </location>
</feature>
<name>A0A8J1TY17_OWEFU</name>
<gene>
    <name evidence="8" type="ORF">OFUS_LOCUS21400</name>
</gene>
<dbReference type="GO" id="GO:0016020">
    <property type="term" value="C:membrane"/>
    <property type="evidence" value="ECO:0007669"/>
    <property type="project" value="UniProtKB-SubCell"/>
</dbReference>
<dbReference type="PANTHER" id="PTHR21421">
    <property type="entry name" value="GUSTATORY RECEPTOR"/>
    <property type="match status" value="1"/>
</dbReference>
<feature type="transmembrane region" description="Helical" evidence="7">
    <location>
        <begin position="349"/>
        <end position="368"/>
    </location>
</feature>
<feature type="region of interest" description="Disordered" evidence="6">
    <location>
        <begin position="52"/>
        <end position="155"/>
    </location>
</feature>
<feature type="compositionally biased region" description="Polar residues" evidence="6">
    <location>
        <begin position="223"/>
        <end position="241"/>
    </location>
</feature>
<feature type="compositionally biased region" description="Basic and acidic residues" evidence="6">
    <location>
        <begin position="196"/>
        <end position="208"/>
    </location>
</feature>
<keyword evidence="2 7" id="KW-0812">Transmembrane</keyword>
<evidence type="ECO:0000256" key="1">
    <source>
        <dbReference type="ARBA" id="ARBA00004141"/>
    </source>
</evidence>
<evidence type="ECO:0000256" key="5">
    <source>
        <dbReference type="ARBA" id="ARBA00023170"/>
    </source>
</evidence>
<dbReference type="Pfam" id="PF08395">
    <property type="entry name" value="7tm_7"/>
    <property type="match status" value="1"/>
</dbReference>
<dbReference type="InterPro" id="IPR013604">
    <property type="entry name" value="7TM_chemorcpt"/>
</dbReference>
<proteinExistence type="predicted"/>
<evidence type="ECO:0000256" key="7">
    <source>
        <dbReference type="SAM" id="Phobius"/>
    </source>
</evidence>
<accession>A0A8J1TY17</accession>
<dbReference type="GO" id="GO:0051606">
    <property type="term" value="P:detection of stimulus"/>
    <property type="evidence" value="ECO:0007669"/>
    <property type="project" value="UniProtKB-ARBA"/>
</dbReference>
<protein>
    <submittedName>
        <fullName evidence="8">Uncharacterized protein</fullName>
    </submittedName>
</protein>
<evidence type="ECO:0000313" key="9">
    <source>
        <dbReference type="Proteomes" id="UP000749559"/>
    </source>
</evidence>
<evidence type="ECO:0000256" key="3">
    <source>
        <dbReference type="ARBA" id="ARBA00022989"/>
    </source>
</evidence>
<feature type="transmembrane region" description="Helical" evidence="7">
    <location>
        <begin position="435"/>
        <end position="457"/>
    </location>
</feature>
<keyword evidence="9" id="KW-1185">Reference proteome</keyword>
<feature type="transmembrane region" description="Helical" evidence="7">
    <location>
        <begin position="488"/>
        <end position="515"/>
    </location>
</feature>
<keyword evidence="4 7" id="KW-0472">Membrane</keyword>
<feature type="compositionally biased region" description="Polar residues" evidence="6">
    <location>
        <begin position="91"/>
        <end position="104"/>
    </location>
</feature>
<feature type="compositionally biased region" description="Basic and acidic residues" evidence="6">
    <location>
        <begin position="72"/>
        <end position="89"/>
    </location>
</feature>
<dbReference type="AlphaFoldDB" id="A0A8J1TY17"/>
<feature type="region of interest" description="Disordered" evidence="6">
    <location>
        <begin position="168"/>
        <end position="277"/>
    </location>
</feature>
<dbReference type="GO" id="GO:0038023">
    <property type="term" value="F:signaling receptor activity"/>
    <property type="evidence" value="ECO:0007669"/>
    <property type="project" value="UniProtKB-ARBA"/>
</dbReference>
<dbReference type="EMBL" id="CAIIXF020000010">
    <property type="protein sequence ID" value="CAH1797060.1"/>
    <property type="molecule type" value="Genomic_DNA"/>
</dbReference>
<evidence type="ECO:0000256" key="6">
    <source>
        <dbReference type="SAM" id="MobiDB-lite"/>
    </source>
</evidence>
<reference evidence="8" key="1">
    <citation type="submission" date="2022-03" db="EMBL/GenBank/DDBJ databases">
        <authorList>
            <person name="Martin C."/>
        </authorList>
    </citation>
    <scope>NUCLEOTIDE SEQUENCE</scope>
</reference>
<organism evidence="8 9">
    <name type="scientific">Owenia fusiformis</name>
    <name type="common">Polychaete worm</name>
    <dbReference type="NCBI Taxonomy" id="6347"/>
    <lineage>
        <taxon>Eukaryota</taxon>
        <taxon>Metazoa</taxon>
        <taxon>Spiralia</taxon>
        <taxon>Lophotrochozoa</taxon>
        <taxon>Annelida</taxon>
        <taxon>Polychaeta</taxon>
        <taxon>Sedentaria</taxon>
        <taxon>Canalipalpata</taxon>
        <taxon>Sabellida</taxon>
        <taxon>Oweniida</taxon>
        <taxon>Oweniidae</taxon>
        <taxon>Owenia</taxon>
    </lineage>
</organism>
<feature type="region of interest" description="Disordered" evidence="6">
    <location>
        <begin position="1"/>
        <end position="21"/>
    </location>
</feature>
<dbReference type="PANTHER" id="PTHR21421:SF29">
    <property type="entry name" value="GUSTATORY RECEPTOR 5A FOR TREHALOSE-RELATED"/>
    <property type="match status" value="1"/>
</dbReference>
<dbReference type="OrthoDB" id="6478931at2759"/>
<dbReference type="Proteomes" id="UP000749559">
    <property type="component" value="Unassembled WGS sequence"/>
</dbReference>
<feature type="transmembrane region" description="Helical" evidence="7">
    <location>
        <begin position="591"/>
        <end position="609"/>
    </location>
</feature>
<comment type="subcellular location">
    <subcellularLocation>
        <location evidence="1">Membrane</location>
        <topology evidence="1">Multi-pass membrane protein</topology>
    </subcellularLocation>
</comment>
<keyword evidence="5" id="KW-0675">Receptor</keyword>
<feature type="transmembrane region" description="Helical" evidence="7">
    <location>
        <begin position="673"/>
        <end position="691"/>
    </location>
</feature>
<feature type="transmembrane region" description="Helical" evidence="7">
    <location>
        <begin position="559"/>
        <end position="585"/>
    </location>
</feature>
<evidence type="ECO:0000256" key="2">
    <source>
        <dbReference type="ARBA" id="ARBA00022692"/>
    </source>
</evidence>
<keyword evidence="3 7" id="KW-1133">Transmembrane helix</keyword>
<evidence type="ECO:0000256" key="4">
    <source>
        <dbReference type="ARBA" id="ARBA00023136"/>
    </source>
</evidence>
<sequence length="811" mass="91380">MAPPSDCAAKGTEQVNRPSSATVDLYRNELHGGHSPKRKVGLQIGNDNQAFISDETKDNKAVFKKTQPVVPFRKDSPSASMRENHRDETSDISNGQRIDPTSNKEGMPASRETNIHGLERDRSSPISQDDTIPPRYETINETNTEPNHVKQESIELTPVPEHEVIKEYVASDPSGIKPIHYRQRSSDKGQQQTKDLQQETKLRLDVSRRGSSSGLDSPDVDFSETNPSILNQLTFPNGSLRSNHKGSIRSPVRRKNRDGSDRSSVGGSAKNISGKTRERKSSIKFDDATSLYEDHFLSKLRRLSYGTNFKNDITSLYSCFRPLFATMKCLGIFHTVEFKGEKKLITPSTVYSVIIMIILWLNFFRFFAVYEYTDVFGTELFFKIVCHVWFFQSAVGATASFRVSRGLPEFLGAWHTYMENRSDLGYKTYLERWSFIYVIIACFLAIINLVIIGLWIFTESMHSQILYEPFITQRNNIDGYNVPLAAKIIFMVVQFFSSMAWAFPISLCVMFSLGLRQEFIHFSKKFSLATTASRVFEGNMESFRHEHFKICKITDKADALFNAYILIVYITNIPLVCFLLYTLIYEQFDRSITIAMALYWLFSSVLYLYMVTGAAAMLNASGCSPAADIHDMNLTDDRMSTGKMIQISVFLSKATSGKIGFTAWRLFYVDRSTLVSVAASILAYIIILLKLGSGLAPRPALPCFCPEFKNVSDAIEIFQEILDSRLNETAFALYILSQILNATNSIPTPGYVTSLSRALSTSVLPALQTDVFINHTLTEEILNNSTTVSPLLFNMTFPTQVLGNTTVVPVY</sequence>
<dbReference type="GO" id="GO:0050909">
    <property type="term" value="P:sensory perception of taste"/>
    <property type="evidence" value="ECO:0007669"/>
    <property type="project" value="InterPro"/>
</dbReference>
<comment type="caution">
    <text evidence="8">The sequence shown here is derived from an EMBL/GenBank/DDBJ whole genome shotgun (WGS) entry which is preliminary data.</text>
</comment>